<proteinExistence type="predicted"/>
<dbReference type="Proteomes" id="UP001732700">
    <property type="component" value="Chromosome 2A"/>
</dbReference>
<reference evidence="1" key="2">
    <citation type="submission" date="2025-09" db="UniProtKB">
        <authorList>
            <consortium name="EnsemblPlants"/>
        </authorList>
    </citation>
    <scope>IDENTIFICATION</scope>
</reference>
<evidence type="ECO:0000313" key="1">
    <source>
        <dbReference type="EnsemblPlants" id="AVESA.00010b.r2.2AG0207490.1.CDS"/>
    </source>
</evidence>
<keyword evidence="2" id="KW-1185">Reference proteome</keyword>
<sequence length="166" mass="19583">MAAHSEASSDSSARGGASLRRRRRPIPYHQLPFNYAPAKYCDCGEMMPQWISWSDDNTCRRYHNCRIRSIEGGVWCGRFSWVDGEMPKYQRDLIKDLRDAVWEKTEEIERLEAELLHVRQKNKNEETVEKMQASDIYIYREKLQMQANELEQLKKQGDGEGNFFMI</sequence>
<organism evidence="1 2">
    <name type="scientific">Avena sativa</name>
    <name type="common">Oat</name>
    <dbReference type="NCBI Taxonomy" id="4498"/>
    <lineage>
        <taxon>Eukaryota</taxon>
        <taxon>Viridiplantae</taxon>
        <taxon>Streptophyta</taxon>
        <taxon>Embryophyta</taxon>
        <taxon>Tracheophyta</taxon>
        <taxon>Spermatophyta</taxon>
        <taxon>Magnoliopsida</taxon>
        <taxon>Liliopsida</taxon>
        <taxon>Poales</taxon>
        <taxon>Poaceae</taxon>
        <taxon>BOP clade</taxon>
        <taxon>Pooideae</taxon>
        <taxon>Poodae</taxon>
        <taxon>Poeae</taxon>
        <taxon>Poeae Chloroplast Group 1 (Aveneae type)</taxon>
        <taxon>Aveninae</taxon>
        <taxon>Avena</taxon>
    </lineage>
</organism>
<name>A0ACD5U971_AVESA</name>
<dbReference type="EnsemblPlants" id="AVESA.00010b.r2.2AG0207490.1">
    <property type="protein sequence ID" value="AVESA.00010b.r2.2AG0207490.1.CDS"/>
    <property type="gene ID" value="AVESA.00010b.r2.2AG0207490"/>
</dbReference>
<accession>A0ACD5U971</accession>
<protein>
    <submittedName>
        <fullName evidence="1">Uncharacterized protein</fullName>
    </submittedName>
</protein>
<evidence type="ECO:0000313" key="2">
    <source>
        <dbReference type="Proteomes" id="UP001732700"/>
    </source>
</evidence>
<reference evidence="1" key="1">
    <citation type="submission" date="2021-05" db="EMBL/GenBank/DDBJ databases">
        <authorList>
            <person name="Scholz U."/>
            <person name="Mascher M."/>
            <person name="Fiebig A."/>
        </authorList>
    </citation>
    <scope>NUCLEOTIDE SEQUENCE [LARGE SCALE GENOMIC DNA]</scope>
</reference>